<comment type="caution">
    <text evidence="5">The sequence shown here is derived from an EMBL/GenBank/DDBJ whole genome shotgun (WGS) entry which is preliminary data.</text>
</comment>
<dbReference type="SUPFAM" id="SSF110738">
    <property type="entry name" value="Glycerate kinase I"/>
    <property type="match status" value="1"/>
</dbReference>
<comment type="similarity">
    <text evidence="1 4">Belongs to the glycerate kinase type-1 family.</text>
</comment>
<keyword evidence="2 4" id="KW-0808">Transferase</keyword>
<organism evidence="5 6">
    <name type="scientific">Streptococcus cuniculi</name>
    <dbReference type="NCBI Taxonomy" id="1432788"/>
    <lineage>
        <taxon>Bacteria</taxon>
        <taxon>Bacillati</taxon>
        <taxon>Bacillota</taxon>
        <taxon>Bacilli</taxon>
        <taxon>Lactobacillales</taxon>
        <taxon>Streptococcaceae</taxon>
        <taxon>Streptococcus</taxon>
    </lineage>
</organism>
<dbReference type="InterPro" id="IPR018193">
    <property type="entry name" value="Glyc_kinase_flavodox-like_fold"/>
</dbReference>
<proteinExistence type="inferred from homology"/>
<dbReference type="InterPro" id="IPR036129">
    <property type="entry name" value="Glycerate_kinase_sf"/>
</dbReference>
<dbReference type="AlphaFoldDB" id="A0A1Q8E7H9"/>
<evidence type="ECO:0000313" key="6">
    <source>
        <dbReference type="Proteomes" id="UP000186890"/>
    </source>
</evidence>
<dbReference type="InterPro" id="IPR018197">
    <property type="entry name" value="Glycerate_kinase_RE-like"/>
</dbReference>
<name>A0A1Q8E7H9_9STRE</name>
<dbReference type="NCBIfam" id="TIGR00045">
    <property type="entry name" value="glycerate kinase"/>
    <property type="match status" value="1"/>
</dbReference>
<evidence type="ECO:0000256" key="1">
    <source>
        <dbReference type="ARBA" id="ARBA00006284"/>
    </source>
</evidence>
<dbReference type="InterPro" id="IPR004381">
    <property type="entry name" value="Glycerate_kinase"/>
</dbReference>
<dbReference type="GO" id="GO:0008887">
    <property type="term" value="F:glycerate kinase activity"/>
    <property type="evidence" value="ECO:0007669"/>
    <property type="project" value="UniProtKB-UniRule"/>
</dbReference>
<protein>
    <submittedName>
        <fullName evidence="5">Glycerate kinase</fullName>
    </submittedName>
</protein>
<reference evidence="6" key="1">
    <citation type="submission" date="2016-12" db="EMBL/GenBank/DDBJ databases">
        <authorList>
            <person name="Gulvik C.A."/>
        </authorList>
    </citation>
    <scope>NUCLEOTIDE SEQUENCE [LARGE SCALE GENOMIC DNA]</scope>
    <source>
        <strain evidence="6">NED12-00049-6B</strain>
    </source>
</reference>
<evidence type="ECO:0000256" key="4">
    <source>
        <dbReference type="PIRNR" id="PIRNR006078"/>
    </source>
</evidence>
<dbReference type="PANTHER" id="PTHR21599:SF0">
    <property type="entry name" value="GLYCERATE KINASE"/>
    <property type="match status" value="1"/>
</dbReference>
<gene>
    <name evidence="5" type="ORF">BU202_06925</name>
</gene>
<evidence type="ECO:0000313" key="5">
    <source>
        <dbReference type="EMBL" id="OLF47755.1"/>
    </source>
</evidence>
<dbReference type="Pfam" id="PF02595">
    <property type="entry name" value="Gly_kinase"/>
    <property type="match status" value="2"/>
</dbReference>
<dbReference type="GO" id="GO:0031388">
    <property type="term" value="P:organic acid phosphorylation"/>
    <property type="evidence" value="ECO:0007669"/>
    <property type="project" value="UniProtKB-UniRule"/>
</dbReference>
<accession>A0A1Q8E7H9</accession>
<keyword evidence="6" id="KW-1185">Reference proteome</keyword>
<evidence type="ECO:0000256" key="2">
    <source>
        <dbReference type="ARBA" id="ARBA00022679"/>
    </source>
</evidence>
<dbReference type="EMBL" id="MSJM01000005">
    <property type="protein sequence ID" value="OLF47755.1"/>
    <property type="molecule type" value="Genomic_DNA"/>
</dbReference>
<dbReference type="Gene3D" id="3.40.50.10350">
    <property type="entry name" value="Glycerate kinase, domain 1"/>
    <property type="match status" value="2"/>
</dbReference>
<dbReference type="Proteomes" id="UP000186890">
    <property type="component" value="Unassembled WGS sequence"/>
</dbReference>
<dbReference type="PANTHER" id="PTHR21599">
    <property type="entry name" value="GLYCERATE KINASE"/>
    <property type="match status" value="1"/>
</dbReference>
<evidence type="ECO:0000256" key="3">
    <source>
        <dbReference type="ARBA" id="ARBA00022777"/>
    </source>
</evidence>
<dbReference type="PIRSF" id="PIRSF006078">
    <property type="entry name" value="GlxK"/>
    <property type="match status" value="1"/>
</dbReference>
<keyword evidence="3 4" id="KW-0418">Kinase</keyword>
<dbReference type="OrthoDB" id="9774290at2"/>
<sequence length="352" mass="36793">MKIIIAIDSFKGSATSVQLNQAAREAAEEVLAGAEVATFAIADGGEGTLEALMEVADGELIPVSTVDLLERPIEASYFLSGQTAFIEAASVVGIEKIHPTPATVEVATSLGLSAVIRDALSRSCREIIITLGGTGTSDGGRGLLDSLTEEDKERLRSVRLIGLTDVKNSYAGLEGYARVFGPQKGATQEQVELMDTAALAFVQTVKEEQGIDLQAIPGTGAAGGLGGALVVLGGELQAGFPFVAKKIGLEEALQGAELVITGEGRLDSQSLNGKVPIGVATLARATGVPTIAVCGSVATDVEAFDDYFLATYSIQTSIQSLERAMETEVTLTNVRFVVKNILKCYMYSLMNK</sequence>
<dbReference type="RefSeq" id="WP_075105061.1">
    <property type="nucleotide sequence ID" value="NZ_MSJM01000005.1"/>
</dbReference>
<dbReference type="Gene3D" id="3.90.1510.10">
    <property type="entry name" value="Glycerate kinase, domain 2"/>
    <property type="match status" value="2"/>
</dbReference>